<comment type="similarity">
    <text evidence="2">Belongs to the TMEM134/TMEM230 family.</text>
</comment>
<name>Q237E2_TETTS</name>
<proteinExistence type="inferred from homology"/>
<evidence type="ECO:0000256" key="1">
    <source>
        <dbReference type="ARBA" id="ARBA00004141"/>
    </source>
</evidence>
<dbReference type="RefSeq" id="XP_001013044.2">
    <property type="nucleotide sequence ID" value="XM_001013044.2"/>
</dbReference>
<dbReference type="Proteomes" id="UP000009168">
    <property type="component" value="Unassembled WGS sequence"/>
</dbReference>
<organism evidence="8 9">
    <name type="scientific">Tetrahymena thermophila (strain SB210)</name>
    <dbReference type="NCBI Taxonomy" id="312017"/>
    <lineage>
        <taxon>Eukaryota</taxon>
        <taxon>Sar</taxon>
        <taxon>Alveolata</taxon>
        <taxon>Ciliophora</taxon>
        <taxon>Intramacronucleata</taxon>
        <taxon>Oligohymenophorea</taxon>
        <taxon>Hymenostomatida</taxon>
        <taxon>Tetrahymenina</taxon>
        <taxon>Tetrahymenidae</taxon>
        <taxon>Tetrahymena</taxon>
    </lineage>
</organism>
<dbReference type="InterPro" id="IPR008590">
    <property type="entry name" value="TMEM_230/134"/>
</dbReference>
<dbReference type="EMBL" id="GG662743">
    <property type="protein sequence ID" value="EAR92799.2"/>
    <property type="molecule type" value="Genomic_DNA"/>
</dbReference>
<dbReference type="AlphaFoldDB" id="Q237E2"/>
<protein>
    <submittedName>
        <fullName evidence="8">Transmembrane protein, putative</fullName>
    </submittedName>
</protein>
<comment type="subcellular location">
    <subcellularLocation>
        <location evidence="1">Membrane</location>
        <topology evidence="1">Multi-pass membrane protein</topology>
    </subcellularLocation>
</comment>
<evidence type="ECO:0000313" key="8">
    <source>
        <dbReference type="EMBL" id="EAR92799.2"/>
    </source>
</evidence>
<keyword evidence="3 7" id="KW-0812">Transmembrane</keyword>
<feature type="compositionally biased region" description="Basic and acidic residues" evidence="6">
    <location>
        <begin position="90"/>
        <end position="116"/>
    </location>
</feature>
<keyword evidence="5 7" id="KW-0472">Membrane</keyword>
<sequence length="308" mass="35993">KKTSKKQTKKHYFIIRDKTKQKKTNHIIKNILKIIKMASNDQYIQNFYQPNDEENPMKKDSITNKNKNSQRKQSSRSEAYQVPEFSNDVSKSEKHQDISQIKEEKEDSKSNFDNNDHFDEVKQQNIEIQQDINQNQNNIPIQQSENVPTTKNNYSTEQLKNFQQDIELQQKINSSPGNQAIQLNKLQDIDFSDPKNREILEDQFFNNSDNPKMSSEYEKQQEQKNSVIPKKFQYLSLFLAFSGLILIVVGFIVAFSGSDTNLLKGGAFWVIGAICCIPGVYYSVKIYRTRMAKNLEERLEQVQDIPRY</sequence>
<accession>Q237E2</accession>
<keyword evidence="4 7" id="KW-1133">Transmembrane helix</keyword>
<dbReference type="KEGG" id="tet:TTHERM_00324570"/>
<evidence type="ECO:0000256" key="7">
    <source>
        <dbReference type="SAM" id="Phobius"/>
    </source>
</evidence>
<feature type="transmembrane region" description="Helical" evidence="7">
    <location>
        <begin position="234"/>
        <end position="255"/>
    </location>
</feature>
<evidence type="ECO:0000256" key="6">
    <source>
        <dbReference type="SAM" id="MobiDB-lite"/>
    </source>
</evidence>
<evidence type="ECO:0000256" key="5">
    <source>
        <dbReference type="ARBA" id="ARBA00023136"/>
    </source>
</evidence>
<dbReference type="Pfam" id="PF05915">
    <property type="entry name" value="TMEM_230_134"/>
    <property type="match status" value="1"/>
</dbReference>
<dbReference type="GeneID" id="7844462"/>
<dbReference type="InParanoid" id="Q237E2"/>
<evidence type="ECO:0000313" key="9">
    <source>
        <dbReference type="Proteomes" id="UP000009168"/>
    </source>
</evidence>
<dbReference type="HOGENOM" id="CLU_1024820_0_0_1"/>
<evidence type="ECO:0000256" key="4">
    <source>
        <dbReference type="ARBA" id="ARBA00022989"/>
    </source>
</evidence>
<feature type="region of interest" description="Disordered" evidence="6">
    <location>
        <begin position="48"/>
        <end position="116"/>
    </location>
</feature>
<feature type="non-terminal residue" evidence="8">
    <location>
        <position position="1"/>
    </location>
</feature>
<gene>
    <name evidence="8" type="ORF">TTHERM_00324570</name>
</gene>
<dbReference type="GO" id="GO:0016020">
    <property type="term" value="C:membrane"/>
    <property type="evidence" value="ECO:0007669"/>
    <property type="project" value="UniProtKB-SubCell"/>
</dbReference>
<feature type="transmembrane region" description="Helical" evidence="7">
    <location>
        <begin position="267"/>
        <end position="284"/>
    </location>
</feature>
<evidence type="ECO:0000256" key="2">
    <source>
        <dbReference type="ARBA" id="ARBA00007743"/>
    </source>
</evidence>
<evidence type="ECO:0000256" key="3">
    <source>
        <dbReference type="ARBA" id="ARBA00022692"/>
    </source>
</evidence>
<reference evidence="9" key="1">
    <citation type="journal article" date="2006" name="PLoS Biol.">
        <title>Macronuclear genome sequence of the ciliate Tetrahymena thermophila, a model eukaryote.</title>
        <authorList>
            <person name="Eisen J.A."/>
            <person name="Coyne R.S."/>
            <person name="Wu M."/>
            <person name="Wu D."/>
            <person name="Thiagarajan M."/>
            <person name="Wortman J.R."/>
            <person name="Badger J.H."/>
            <person name="Ren Q."/>
            <person name="Amedeo P."/>
            <person name="Jones K.M."/>
            <person name="Tallon L.J."/>
            <person name="Delcher A.L."/>
            <person name="Salzberg S.L."/>
            <person name="Silva J.C."/>
            <person name="Haas B.J."/>
            <person name="Majoros W.H."/>
            <person name="Farzad M."/>
            <person name="Carlton J.M."/>
            <person name="Smith R.K. Jr."/>
            <person name="Garg J."/>
            <person name="Pearlman R.E."/>
            <person name="Karrer K.M."/>
            <person name="Sun L."/>
            <person name="Manning G."/>
            <person name="Elde N.C."/>
            <person name="Turkewitz A.P."/>
            <person name="Asai D.J."/>
            <person name="Wilkes D.E."/>
            <person name="Wang Y."/>
            <person name="Cai H."/>
            <person name="Collins K."/>
            <person name="Stewart B.A."/>
            <person name="Lee S.R."/>
            <person name="Wilamowska K."/>
            <person name="Weinberg Z."/>
            <person name="Ruzzo W.L."/>
            <person name="Wloga D."/>
            <person name="Gaertig J."/>
            <person name="Frankel J."/>
            <person name="Tsao C.-C."/>
            <person name="Gorovsky M.A."/>
            <person name="Keeling P.J."/>
            <person name="Waller R.F."/>
            <person name="Patron N.J."/>
            <person name="Cherry J.M."/>
            <person name="Stover N.A."/>
            <person name="Krieger C.J."/>
            <person name="del Toro C."/>
            <person name="Ryder H.F."/>
            <person name="Williamson S.C."/>
            <person name="Barbeau R.A."/>
            <person name="Hamilton E.P."/>
            <person name="Orias E."/>
        </authorList>
    </citation>
    <scope>NUCLEOTIDE SEQUENCE [LARGE SCALE GENOMIC DNA]</scope>
    <source>
        <strain evidence="9">SB210</strain>
    </source>
</reference>
<keyword evidence="9" id="KW-1185">Reference proteome</keyword>